<proteinExistence type="predicted"/>
<dbReference type="STRING" id="286727.SAMN02982917_4444"/>
<dbReference type="InterPro" id="IPR005247">
    <property type="entry name" value="YbhB_YbcL/LppC-like"/>
</dbReference>
<dbReference type="AlphaFoldDB" id="A0A1X7GVY1"/>
<sequence length="186" mass="19199">MSSKDHFHPILLVAALLLAASPAAAFELHSPDFTAKAPIPERNVFAGFGCTGANQSPALSWTEPPAGTRSLAVTIYDPDAPTGSGWWHWLVFNLPADTRGLPAGAGDSAKPALPSGAVQSRTDFGTAGYGGPCPPQGDKPHRYVVTVHALKVDSLPLPADASGAMVGFNLNAASLGKATLTARYGR</sequence>
<accession>A0A1X7GVY1</accession>
<keyword evidence="2" id="KW-0732">Signal</keyword>
<organism evidence="3 4">
    <name type="scientific">Azospirillum oryzae</name>
    <dbReference type="NCBI Taxonomy" id="286727"/>
    <lineage>
        <taxon>Bacteria</taxon>
        <taxon>Pseudomonadati</taxon>
        <taxon>Pseudomonadota</taxon>
        <taxon>Alphaproteobacteria</taxon>
        <taxon>Rhodospirillales</taxon>
        <taxon>Azospirillaceae</taxon>
        <taxon>Azospirillum</taxon>
    </lineage>
</organism>
<evidence type="ECO:0000256" key="2">
    <source>
        <dbReference type="SAM" id="SignalP"/>
    </source>
</evidence>
<name>A0A1X7GVY1_9PROT</name>
<feature type="chain" id="PRO_5012982224" description="YbhB/YbcL family Raf kinase inhibitor-like protein" evidence="2">
    <location>
        <begin position="26"/>
        <end position="186"/>
    </location>
</feature>
<protein>
    <recommendedName>
        <fullName evidence="5">YbhB/YbcL family Raf kinase inhibitor-like protein</fullName>
    </recommendedName>
</protein>
<dbReference type="InterPro" id="IPR036610">
    <property type="entry name" value="PEBP-like_sf"/>
</dbReference>
<feature type="signal peptide" evidence="2">
    <location>
        <begin position="1"/>
        <end position="25"/>
    </location>
</feature>
<dbReference type="InterPro" id="IPR008914">
    <property type="entry name" value="PEBP"/>
</dbReference>
<feature type="region of interest" description="Disordered" evidence="1">
    <location>
        <begin position="103"/>
        <end position="137"/>
    </location>
</feature>
<dbReference type="PANTHER" id="PTHR30289">
    <property type="entry name" value="UNCHARACTERIZED PROTEIN YBCL-RELATED"/>
    <property type="match status" value="1"/>
</dbReference>
<evidence type="ECO:0008006" key="5">
    <source>
        <dbReference type="Google" id="ProtNLM"/>
    </source>
</evidence>
<evidence type="ECO:0000256" key="1">
    <source>
        <dbReference type="SAM" id="MobiDB-lite"/>
    </source>
</evidence>
<dbReference type="PANTHER" id="PTHR30289:SF1">
    <property type="entry name" value="PEBP (PHOSPHATIDYLETHANOLAMINE-BINDING PROTEIN) FAMILY PROTEIN"/>
    <property type="match status" value="1"/>
</dbReference>
<dbReference type="Pfam" id="PF01161">
    <property type="entry name" value="PBP"/>
    <property type="match status" value="1"/>
</dbReference>
<dbReference type="RefSeq" id="WP_085089342.1">
    <property type="nucleotide sequence ID" value="NZ_FXAK01000007.1"/>
</dbReference>
<evidence type="ECO:0000313" key="3">
    <source>
        <dbReference type="EMBL" id="SMF75245.1"/>
    </source>
</evidence>
<dbReference type="NCBIfam" id="TIGR00481">
    <property type="entry name" value="YbhB/YbcL family Raf kinase inhibitor-like protein"/>
    <property type="match status" value="1"/>
</dbReference>
<dbReference type="Gene3D" id="3.90.280.10">
    <property type="entry name" value="PEBP-like"/>
    <property type="match status" value="1"/>
</dbReference>
<gene>
    <name evidence="3" type="ORF">SAMN02982917_4444</name>
</gene>
<dbReference type="SUPFAM" id="SSF49777">
    <property type="entry name" value="PEBP-like"/>
    <property type="match status" value="1"/>
</dbReference>
<evidence type="ECO:0000313" key="4">
    <source>
        <dbReference type="Proteomes" id="UP000192936"/>
    </source>
</evidence>
<dbReference type="EMBL" id="FXAK01000007">
    <property type="protein sequence ID" value="SMF75245.1"/>
    <property type="molecule type" value="Genomic_DNA"/>
</dbReference>
<dbReference type="CDD" id="cd00865">
    <property type="entry name" value="PEBP_bact_arch"/>
    <property type="match status" value="1"/>
</dbReference>
<reference evidence="3 4" key="1">
    <citation type="submission" date="2017-04" db="EMBL/GenBank/DDBJ databases">
        <authorList>
            <person name="Afonso C.L."/>
            <person name="Miller P.J."/>
            <person name="Scott M.A."/>
            <person name="Spackman E."/>
            <person name="Goraichik I."/>
            <person name="Dimitrov K.M."/>
            <person name="Suarez D.L."/>
            <person name="Swayne D.E."/>
        </authorList>
    </citation>
    <scope>NUCLEOTIDE SEQUENCE [LARGE SCALE GENOMIC DNA]</scope>
    <source>
        <strain evidence="3 4">A2P</strain>
    </source>
</reference>
<dbReference type="OrthoDB" id="9797506at2"/>
<dbReference type="Proteomes" id="UP000192936">
    <property type="component" value="Unassembled WGS sequence"/>
</dbReference>